<dbReference type="STRING" id="300112.A0A4S2KDG8"/>
<protein>
    <submittedName>
        <fullName evidence="1">ATP-dependent DNA helicase 2 subunit 1</fullName>
    </submittedName>
</protein>
<proteinExistence type="predicted"/>
<gene>
    <name evidence="1" type="ORF">DBV15_11703</name>
</gene>
<dbReference type="GO" id="GO:0004386">
    <property type="term" value="F:helicase activity"/>
    <property type="evidence" value="ECO:0007669"/>
    <property type="project" value="UniProtKB-KW"/>
</dbReference>
<dbReference type="EMBL" id="QBLH01002755">
    <property type="protein sequence ID" value="TGZ47120.1"/>
    <property type="molecule type" value="Genomic_DNA"/>
</dbReference>
<organism evidence="1 2">
    <name type="scientific">Temnothorax longispinosus</name>
    <dbReference type="NCBI Taxonomy" id="300112"/>
    <lineage>
        <taxon>Eukaryota</taxon>
        <taxon>Metazoa</taxon>
        <taxon>Ecdysozoa</taxon>
        <taxon>Arthropoda</taxon>
        <taxon>Hexapoda</taxon>
        <taxon>Insecta</taxon>
        <taxon>Pterygota</taxon>
        <taxon>Neoptera</taxon>
        <taxon>Endopterygota</taxon>
        <taxon>Hymenoptera</taxon>
        <taxon>Apocrita</taxon>
        <taxon>Aculeata</taxon>
        <taxon>Formicoidea</taxon>
        <taxon>Formicidae</taxon>
        <taxon>Myrmicinae</taxon>
        <taxon>Temnothorax</taxon>
    </lineage>
</organism>
<evidence type="ECO:0000313" key="2">
    <source>
        <dbReference type="Proteomes" id="UP000310200"/>
    </source>
</evidence>
<keyword evidence="2" id="KW-1185">Reference proteome</keyword>
<keyword evidence="1" id="KW-0067">ATP-binding</keyword>
<sequence length="408" mass="47504">MVAARCLTLDASCLNPALSWPHTLFRNSNSRISTNRVTRFGNVRPYIFESSHAIGRNPTVTVTKKCVSGALLRTNGCVQQTKLLSSSRTFIRDSQNSSLCDIDVSIPSEKIFEIEPETKLSHIQKFFKLYKQIFWQKLIWSMQKYAVKSCIKGYQSMKSEDDQKASSLKDLDIKFYVIGLGNKWVHNQFYKDLEMLSRKTDIDVYRMTSLMDLVQQIKAPKRRCLQTKSLSKATNQVLSRSTYFKGEEAYKKDSDSDKEELYLPFVILEKVNLETKEPIGDMKLRFTQKELHRIKHIHPPAIKIIGVRPIHDDLFRYHIKRKYFVRADYGSTRKGNKSEALLHYDTQNCITDKQVALWKRAIDRLDVNYHMFKSYKLECQIQIVEKLALDKELGPPPIAIRIYIEIKN</sequence>
<name>A0A4S2KDG8_9HYME</name>
<dbReference type="SUPFAM" id="SSF100939">
    <property type="entry name" value="SPOC domain-like"/>
    <property type="match status" value="1"/>
</dbReference>
<keyword evidence="1" id="KW-0547">Nucleotide-binding</keyword>
<dbReference type="Proteomes" id="UP000310200">
    <property type="component" value="Unassembled WGS sequence"/>
</dbReference>
<dbReference type="InterPro" id="IPR016194">
    <property type="entry name" value="SPOC-like_C_dom_sf"/>
</dbReference>
<keyword evidence="1" id="KW-0347">Helicase</keyword>
<accession>A0A4S2KDG8</accession>
<comment type="caution">
    <text evidence="1">The sequence shown here is derived from an EMBL/GenBank/DDBJ whole genome shotgun (WGS) entry which is preliminary data.</text>
</comment>
<dbReference type="AlphaFoldDB" id="A0A4S2KDG8"/>
<evidence type="ECO:0000313" key="1">
    <source>
        <dbReference type="EMBL" id="TGZ47120.1"/>
    </source>
</evidence>
<keyword evidence="1" id="KW-0378">Hydrolase</keyword>
<reference evidence="1 2" key="1">
    <citation type="journal article" date="2019" name="Philos. Trans. R. Soc. Lond., B, Biol. Sci.">
        <title>Ant behaviour and brain gene expression of defending hosts depend on the ecological success of the intruding social parasite.</title>
        <authorList>
            <person name="Kaur R."/>
            <person name="Stoldt M."/>
            <person name="Jongepier E."/>
            <person name="Feldmeyer B."/>
            <person name="Menzel F."/>
            <person name="Bornberg-Bauer E."/>
            <person name="Foitzik S."/>
        </authorList>
    </citation>
    <scope>NUCLEOTIDE SEQUENCE [LARGE SCALE GENOMIC DNA]</scope>
    <source>
        <tissue evidence="1">Whole body</tissue>
    </source>
</reference>